<dbReference type="HOGENOM" id="CLU_2354826_0_0_9"/>
<dbReference type="Proteomes" id="UP000013523">
    <property type="component" value="Chromosome"/>
</dbReference>
<dbReference type="OrthoDB" id="9811523at2"/>
<organism evidence="1 2">
    <name type="scientific">Clostridium pasteurianum BC1</name>
    <dbReference type="NCBI Taxonomy" id="86416"/>
    <lineage>
        <taxon>Bacteria</taxon>
        <taxon>Bacillati</taxon>
        <taxon>Bacillota</taxon>
        <taxon>Clostridia</taxon>
        <taxon>Eubacteriales</taxon>
        <taxon>Clostridiaceae</taxon>
        <taxon>Clostridium</taxon>
    </lineage>
</organism>
<name>R4K9M6_CLOPA</name>
<dbReference type="AlphaFoldDB" id="R4K9M6"/>
<sequence length="96" mass="11750">MDIENVFKEFPSMETHRISLKELKEDYDKDLFGFFSDRKVMEYYDIKPLETIDDARRLIGRFIDKYSLLREYAFFKGEFRDLIMLSLLKKDYIKNI</sequence>
<accession>R4K9M6</accession>
<keyword evidence="2" id="KW-1185">Reference proteome</keyword>
<dbReference type="EMBL" id="CP003261">
    <property type="protein sequence ID" value="AGK99268.1"/>
    <property type="molecule type" value="Genomic_DNA"/>
</dbReference>
<dbReference type="RefSeq" id="WP_015617537.1">
    <property type="nucleotide sequence ID" value="NC_021182.1"/>
</dbReference>
<dbReference type="KEGG" id="cpas:Clopa_4572"/>
<proteinExistence type="predicted"/>
<protein>
    <submittedName>
        <fullName evidence="1">Uncharacterized protein</fullName>
    </submittedName>
</protein>
<evidence type="ECO:0000313" key="2">
    <source>
        <dbReference type="Proteomes" id="UP000013523"/>
    </source>
</evidence>
<reference evidence="1 2" key="1">
    <citation type="submission" date="2012-01" db="EMBL/GenBank/DDBJ databases">
        <title>Complete sequence of chromosome of Clostridium pasteurianum BC1.</title>
        <authorList>
            <consortium name="US DOE Joint Genome Institute"/>
            <person name="Lucas S."/>
            <person name="Han J."/>
            <person name="Lapidus A."/>
            <person name="Cheng J.-F."/>
            <person name="Goodwin L."/>
            <person name="Pitluck S."/>
            <person name="Peters L."/>
            <person name="Mikhailova N."/>
            <person name="Teshima H."/>
            <person name="Detter J.C."/>
            <person name="Han C."/>
            <person name="Tapia R."/>
            <person name="Land M."/>
            <person name="Hauser L."/>
            <person name="Kyrpides N."/>
            <person name="Ivanova N."/>
            <person name="Pagani I."/>
            <person name="Dunn J."/>
            <person name="Taghavi S."/>
            <person name="Francis A."/>
            <person name="van der Lelie D."/>
            <person name="Woyke T."/>
        </authorList>
    </citation>
    <scope>NUCLEOTIDE SEQUENCE [LARGE SCALE GENOMIC DNA]</scope>
    <source>
        <strain evidence="1 2">BC1</strain>
    </source>
</reference>
<gene>
    <name evidence="1" type="ORF">Clopa_4572</name>
</gene>
<dbReference type="PATRIC" id="fig|86416.3.peg.4568"/>
<evidence type="ECO:0000313" key="1">
    <source>
        <dbReference type="EMBL" id="AGK99268.1"/>
    </source>
</evidence>